<dbReference type="GO" id="GO:0043328">
    <property type="term" value="P:protein transport to vacuole involved in ubiquitin-dependent protein catabolic process via the multivesicular body sorting pathway"/>
    <property type="evidence" value="ECO:0007669"/>
    <property type="project" value="InterPro"/>
</dbReference>
<evidence type="ECO:0000259" key="5">
    <source>
        <dbReference type="PROSITE" id="PS50909"/>
    </source>
</evidence>
<dbReference type="CDD" id="cd14231">
    <property type="entry name" value="GAT_GGA-like_plant"/>
    <property type="match status" value="1"/>
</dbReference>
<dbReference type="GO" id="GO:0016020">
    <property type="term" value="C:membrane"/>
    <property type="evidence" value="ECO:0007669"/>
    <property type="project" value="UniProtKB-SubCell"/>
</dbReference>
<dbReference type="GO" id="GO:0043130">
    <property type="term" value="F:ubiquitin binding"/>
    <property type="evidence" value="ECO:0007669"/>
    <property type="project" value="InterPro"/>
</dbReference>
<name>A0AAQ3MIY1_VIGMU</name>
<feature type="region of interest" description="Disordered" evidence="4">
    <location>
        <begin position="125"/>
        <end position="167"/>
    </location>
</feature>
<dbReference type="GO" id="GO:0005737">
    <property type="term" value="C:cytoplasm"/>
    <property type="evidence" value="ECO:0007669"/>
    <property type="project" value="UniProtKB-ARBA"/>
</dbReference>
<dbReference type="GO" id="GO:0035091">
    <property type="term" value="F:phosphatidylinositol binding"/>
    <property type="evidence" value="ECO:0007669"/>
    <property type="project" value="InterPro"/>
</dbReference>
<evidence type="ECO:0000256" key="2">
    <source>
        <dbReference type="ARBA" id="ARBA00007708"/>
    </source>
</evidence>
<keyword evidence="3" id="KW-0472">Membrane</keyword>
<dbReference type="InterPro" id="IPR038425">
    <property type="entry name" value="GAT_sf"/>
</dbReference>
<dbReference type="PANTHER" id="PTHR45898">
    <property type="entry name" value="TOM1-LIKE PROTEIN"/>
    <property type="match status" value="1"/>
</dbReference>
<evidence type="ECO:0000313" key="7">
    <source>
        <dbReference type="Proteomes" id="UP001374535"/>
    </source>
</evidence>
<comment type="similarity">
    <text evidence="2">Belongs to the TOM1 family.</text>
</comment>
<accession>A0AAQ3MIY1</accession>
<protein>
    <recommendedName>
        <fullName evidence="5">GAT domain-containing protein</fullName>
    </recommendedName>
</protein>
<comment type="subcellular location">
    <subcellularLocation>
        <location evidence="1">Membrane</location>
        <topology evidence="1">Peripheral membrane protein</topology>
    </subcellularLocation>
</comment>
<keyword evidence="7" id="KW-1185">Reference proteome</keyword>
<evidence type="ECO:0000256" key="3">
    <source>
        <dbReference type="ARBA" id="ARBA00023136"/>
    </source>
</evidence>
<dbReference type="EMBL" id="CP144690">
    <property type="protein sequence ID" value="WVY92124.1"/>
    <property type="molecule type" value="Genomic_DNA"/>
</dbReference>
<dbReference type="InterPro" id="IPR004152">
    <property type="entry name" value="GAT_dom"/>
</dbReference>
<feature type="compositionally biased region" description="Polar residues" evidence="4">
    <location>
        <begin position="125"/>
        <end position="136"/>
    </location>
</feature>
<feature type="domain" description="GAT" evidence="5">
    <location>
        <begin position="36"/>
        <end position="126"/>
    </location>
</feature>
<evidence type="ECO:0000256" key="1">
    <source>
        <dbReference type="ARBA" id="ARBA00004170"/>
    </source>
</evidence>
<evidence type="ECO:0000313" key="6">
    <source>
        <dbReference type="EMBL" id="WVY92124.1"/>
    </source>
</evidence>
<dbReference type="Pfam" id="PF03127">
    <property type="entry name" value="GAT"/>
    <property type="match status" value="1"/>
</dbReference>
<dbReference type="InterPro" id="IPR044836">
    <property type="entry name" value="TOL_plant"/>
</dbReference>
<evidence type="ECO:0000256" key="4">
    <source>
        <dbReference type="SAM" id="MobiDB-lite"/>
    </source>
</evidence>
<gene>
    <name evidence="6" type="ORF">V8G54_037638</name>
</gene>
<reference evidence="6 7" key="1">
    <citation type="journal article" date="2023" name="Life. Sci Alliance">
        <title>Evolutionary insights into 3D genome organization and epigenetic landscape of Vigna mungo.</title>
        <authorList>
            <person name="Junaid A."/>
            <person name="Singh B."/>
            <person name="Bhatia S."/>
        </authorList>
    </citation>
    <scope>NUCLEOTIDE SEQUENCE [LARGE SCALE GENOMIC DNA]</scope>
    <source>
        <strain evidence="6">Urdbean</strain>
    </source>
</reference>
<dbReference type="PANTHER" id="PTHR45898:SF28">
    <property type="entry name" value="ENTH_VHS_GAT FAMILY PROTEIN"/>
    <property type="match status" value="1"/>
</dbReference>
<dbReference type="Gene3D" id="1.20.58.160">
    <property type="match status" value="1"/>
</dbReference>
<dbReference type="PROSITE" id="PS50909">
    <property type="entry name" value="GAT"/>
    <property type="match status" value="1"/>
</dbReference>
<proteinExistence type="inferred from homology"/>
<organism evidence="6 7">
    <name type="scientific">Vigna mungo</name>
    <name type="common">Black gram</name>
    <name type="synonym">Phaseolus mungo</name>
    <dbReference type="NCBI Taxonomy" id="3915"/>
    <lineage>
        <taxon>Eukaryota</taxon>
        <taxon>Viridiplantae</taxon>
        <taxon>Streptophyta</taxon>
        <taxon>Embryophyta</taxon>
        <taxon>Tracheophyta</taxon>
        <taxon>Spermatophyta</taxon>
        <taxon>Magnoliopsida</taxon>
        <taxon>eudicotyledons</taxon>
        <taxon>Gunneridae</taxon>
        <taxon>Pentapetalae</taxon>
        <taxon>rosids</taxon>
        <taxon>fabids</taxon>
        <taxon>Fabales</taxon>
        <taxon>Fabaceae</taxon>
        <taxon>Papilionoideae</taxon>
        <taxon>50 kb inversion clade</taxon>
        <taxon>NPAAA clade</taxon>
        <taxon>indigoferoid/millettioid clade</taxon>
        <taxon>Phaseoleae</taxon>
        <taxon>Vigna</taxon>
    </lineage>
</organism>
<dbReference type="SUPFAM" id="SSF89009">
    <property type="entry name" value="GAT-like domain"/>
    <property type="match status" value="1"/>
</dbReference>
<sequence>MKRMQQFGVRFVPSIIVIPNVYTVFASNSKNNLKCEHCHCYGHTIWKLHGKPLHPTNTARHLLLSNLLLMGIRQEVIVDLVEQCRTYKQRVVHLVNSTSDESLLCQGLALNDDLQRVLAKHESISSGTSAQNQNHTENSKPALPGALVDIDTPLVDTGDTSKQTKER</sequence>
<dbReference type="Proteomes" id="UP001374535">
    <property type="component" value="Chromosome 11"/>
</dbReference>
<dbReference type="AlphaFoldDB" id="A0AAQ3MIY1"/>